<dbReference type="GO" id="GO:0005739">
    <property type="term" value="C:mitochondrion"/>
    <property type="evidence" value="ECO:0007669"/>
    <property type="project" value="GOC"/>
</dbReference>
<dbReference type="InterPro" id="IPR017264">
    <property type="entry name" value="Ribosomal_mS37_fun"/>
</dbReference>
<dbReference type="EMBL" id="BKCP01005405">
    <property type="protein sequence ID" value="GER37780.1"/>
    <property type="molecule type" value="Genomic_DNA"/>
</dbReference>
<proteinExistence type="predicted"/>
<name>A0A5A7PY42_STRAF</name>
<evidence type="ECO:0000313" key="2">
    <source>
        <dbReference type="Proteomes" id="UP000325081"/>
    </source>
</evidence>
<sequence length="121" mass="14104">MAQYFCPIKFQHLCWQFLPLPKSQISRLYWRSPLQVKVWAEKPGPCSSTLRNSRNDLVFELPGFDQQGNDSKCTRQKSLLSTCMDAQSSGKRKPWGSINYHLQRLSRGRNVIQGHVFEFIE</sequence>
<dbReference type="Proteomes" id="UP000325081">
    <property type="component" value="Unassembled WGS sequence"/>
</dbReference>
<comment type="caution">
    <text evidence="1">The sequence shown here is derived from an EMBL/GenBank/DDBJ whole genome shotgun (WGS) entry which is preliminary data.</text>
</comment>
<dbReference type="OrthoDB" id="494426at2759"/>
<feature type="non-terminal residue" evidence="1">
    <location>
        <position position="121"/>
    </location>
</feature>
<evidence type="ECO:0000313" key="1">
    <source>
        <dbReference type="EMBL" id="GER37780.1"/>
    </source>
</evidence>
<dbReference type="GO" id="GO:0032543">
    <property type="term" value="P:mitochondrial translation"/>
    <property type="evidence" value="ECO:0007669"/>
    <property type="project" value="InterPro"/>
</dbReference>
<keyword evidence="2" id="KW-1185">Reference proteome</keyword>
<dbReference type="GO" id="GO:0003735">
    <property type="term" value="F:structural constituent of ribosome"/>
    <property type="evidence" value="ECO:0007669"/>
    <property type="project" value="InterPro"/>
</dbReference>
<dbReference type="PANTHER" id="PTHR28066">
    <property type="entry name" value="37S RIBOSOMAL PROTEIN MRP10, MITOCHONDRIAL"/>
    <property type="match status" value="1"/>
</dbReference>
<protein>
    <submittedName>
        <fullName evidence="1">EamA-like transporter family protein</fullName>
    </submittedName>
</protein>
<dbReference type="PANTHER" id="PTHR28066:SF1">
    <property type="entry name" value="SMALL RIBOSOMAL SUBUNIT PROTEIN MS37"/>
    <property type="match status" value="1"/>
</dbReference>
<gene>
    <name evidence="1" type="ORF">STAS_14198</name>
</gene>
<organism evidence="1 2">
    <name type="scientific">Striga asiatica</name>
    <name type="common">Asiatic witchweed</name>
    <name type="synonym">Buchnera asiatica</name>
    <dbReference type="NCBI Taxonomy" id="4170"/>
    <lineage>
        <taxon>Eukaryota</taxon>
        <taxon>Viridiplantae</taxon>
        <taxon>Streptophyta</taxon>
        <taxon>Embryophyta</taxon>
        <taxon>Tracheophyta</taxon>
        <taxon>Spermatophyta</taxon>
        <taxon>Magnoliopsida</taxon>
        <taxon>eudicotyledons</taxon>
        <taxon>Gunneridae</taxon>
        <taxon>Pentapetalae</taxon>
        <taxon>asterids</taxon>
        <taxon>lamiids</taxon>
        <taxon>Lamiales</taxon>
        <taxon>Orobanchaceae</taxon>
        <taxon>Buchnereae</taxon>
        <taxon>Striga</taxon>
    </lineage>
</organism>
<accession>A0A5A7PY42</accession>
<dbReference type="AlphaFoldDB" id="A0A5A7PY42"/>
<reference evidence="2" key="1">
    <citation type="journal article" date="2019" name="Curr. Biol.">
        <title>Genome Sequence of Striga asiatica Provides Insight into the Evolution of Plant Parasitism.</title>
        <authorList>
            <person name="Yoshida S."/>
            <person name="Kim S."/>
            <person name="Wafula E.K."/>
            <person name="Tanskanen J."/>
            <person name="Kim Y.M."/>
            <person name="Honaas L."/>
            <person name="Yang Z."/>
            <person name="Spallek T."/>
            <person name="Conn C.E."/>
            <person name="Ichihashi Y."/>
            <person name="Cheong K."/>
            <person name="Cui S."/>
            <person name="Der J.P."/>
            <person name="Gundlach H."/>
            <person name="Jiao Y."/>
            <person name="Hori C."/>
            <person name="Ishida J.K."/>
            <person name="Kasahara H."/>
            <person name="Kiba T."/>
            <person name="Kim M.S."/>
            <person name="Koo N."/>
            <person name="Laohavisit A."/>
            <person name="Lee Y.H."/>
            <person name="Lumba S."/>
            <person name="McCourt P."/>
            <person name="Mortimer J.C."/>
            <person name="Mutuku J.M."/>
            <person name="Nomura T."/>
            <person name="Sasaki-Sekimoto Y."/>
            <person name="Seto Y."/>
            <person name="Wang Y."/>
            <person name="Wakatake T."/>
            <person name="Sakakibara H."/>
            <person name="Demura T."/>
            <person name="Yamaguchi S."/>
            <person name="Yoneyama K."/>
            <person name="Manabe R.I."/>
            <person name="Nelson D.C."/>
            <person name="Schulman A.H."/>
            <person name="Timko M.P."/>
            <person name="dePamphilis C.W."/>
            <person name="Choi D."/>
            <person name="Shirasu K."/>
        </authorList>
    </citation>
    <scope>NUCLEOTIDE SEQUENCE [LARGE SCALE GENOMIC DNA]</scope>
    <source>
        <strain evidence="2">cv. UVA1</strain>
    </source>
</reference>